<dbReference type="RefSeq" id="WP_172126301.1">
    <property type="nucleotide sequence ID" value="NZ_CP042652.1"/>
</dbReference>
<protein>
    <recommendedName>
        <fullName evidence="3">Flagellin</fullName>
    </recommendedName>
</protein>
<evidence type="ECO:0000313" key="1">
    <source>
        <dbReference type="EMBL" id="QKE28739.1"/>
    </source>
</evidence>
<gene>
    <name evidence="1" type="ORF">AACT_1581</name>
</gene>
<organism evidence="1 2">
    <name type="scientific">Arcobacter acticola</name>
    <dbReference type="NCBI Taxonomy" id="1849015"/>
    <lineage>
        <taxon>Bacteria</taxon>
        <taxon>Pseudomonadati</taxon>
        <taxon>Campylobacterota</taxon>
        <taxon>Epsilonproteobacteria</taxon>
        <taxon>Campylobacterales</taxon>
        <taxon>Arcobacteraceae</taxon>
        <taxon>Arcobacter</taxon>
    </lineage>
</organism>
<evidence type="ECO:0000313" key="2">
    <source>
        <dbReference type="Proteomes" id="UP000503483"/>
    </source>
</evidence>
<dbReference type="KEGG" id="paco:AACT_1581"/>
<proteinExistence type="predicted"/>
<dbReference type="Proteomes" id="UP000503483">
    <property type="component" value="Chromosome"/>
</dbReference>
<dbReference type="EMBL" id="CP042652">
    <property type="protein sequence ID" value="QKE28739.1"/>
    <property type="molecule type" value="Genomic_DNA"/>
</dbReference>
<accession>A0A6M8EKS1</accession>
<reference evidence="1 2" key="1">
    <citation type="submission" date="2019-08" db="EMBL/GenBank/DDBJ databases">
        <title>Complete genome sequence of Arcobacter acticola.</title>
        <authorList>
            <person name="Miller W."/>
        </authorList>
    </citation>
    <scope>NUCLEOTIDE SEQUENCE [LARGE SCALE GENOMIC DNA]</scope>
    <source>
        <strain evidence="1 2">KCTC 52212</strain>
    </source>
</reference>
<sequence length="263" mass="29338">MDINSINNNISTLNNSSLQLEKSTSSSKVASNSKDALNLTINEYNKKRDELSLSVQSLNDGIGITNVAQNAIAKQQNNLTNIQSKLETIDTYENKNDVKQSINDELRSFNQTAYETKYKKESLLSIDYYDEKSTIDVNTKTSNFSIEKPNTPVIANEIFETINNSDLNNEDALNQAVTKVAISVNQLQTTYDSFTDLGNKLETNAQETIQEQIDLFNGNKISKNKDFQKDSADFSKSNITSNMGYLAASQANIVQEQSVRLLS</sequence>
<name>A0A6M8EKS1_9BACT</name>
<evidence type="ECO:0008006" key="3">
    <source>
        <dbReference type="Google" id="ProtNLM"/>
    </source>
</evidence>
<keyword evidence="2" id="KW-1185">Reference proteome</keyword>
<dbReference type="AlphaFoldDB" id="A0A6M8EKS1"/>